<proteinExistence type="predicted"/>
<evidence type="ECO:0008006" key="3">
    <source>
        <dbReference type="Google" id="ProtNLM"/>
    </source>
</evidence>
<evidence type="ECO:0000313" key="1">
    <source>
        <dbReference type="EMBL" id="MDT0632932.1"/>
    </source>
</evidence>
<gene>
    <name evidence="1" type="ORF">RM540_14335</name>
</gene>
<organism evidence="1 2">
    <name type="scientific">Rubrivirga litoralis</name>
    <dbReference type="NCBI Taxonomy" id="3075598"/>
    <lineage>
        <taxon>Bacteria</taxon>
        <taxon>Pseudomonadati</taxon>
        <taxon>Rhodothermota</taxon>
        <taxon>Rhodothermia</taxon>
        <taxon>Rhodothermales</taxon>
        <taxon>Rubricoccaceae</taxon>
        <taxon>Rubrivirga</taxon>
    </lineage>
</organism>
<dbReference type="EMBL" id="JAVRHT010000043">
    <property type="protein sequence ID" value="MDT0632932.1"/>
    <property type="molecule type" value="Genomic_DNA"/>
</dbReference>
<protein>
    <recommendedName>
        <fullName evidence="3">DprA winged helix domain-containing protein</fullName>
    </recommendedName>
</protein>
<sequence>MTPDSPRTLPVEPACPSIPDALPLSAVRVLDRLCEPSAPPKFTAVDVLDLLDEAATLTVAEVLDALLDHELVSSAGDVGGRPVYVVHPEDRPF</sequence>
<dbReference type="Proteomes" id="UP001267426">
    <property type="component" value="Unassembled WGS sequence"/>
</dbReference>
<keyword evidence="2" id="KW-1185">Reference proteome</keyword>
<evidence type="ECO:0000313" key="2">
    <source>
        <dbReference type="Proteomes" id="UP001267426"/>
    </source>
</evidence>
<accession>A0ABU3BUI0</accession>
<dbReference type="RefSeq" id="WP_311665323.1">
    <property type="nucleotide sequence ID" value="NZ_JAVRHT010000043.1"/>
</dbReference>
<comment type="caution">
    <text evidence="1">The sequence shown here is derived from an EMBL/GenBank/DDBJ whole genome shotgun (WGS) entry which is preliminary data.</text>
</comment>
<name>A0ABU3BUI0_9BACT</name>
<reference evidence="1 2" key="1">
    <citation type="submission" date="2023-09" db="EMBL/GenBank/DDBJ databases">
        <authorList>
            <person name="Rey-Velasco X."/>
        </authorList>
    </citation>
    <scope>NUCLEOTIDE SEQUENCE [LARGE SCALE GENOMIC DNA]</scope>
    <source>
        <strain evidence="1 2">F394</strain>
    </source>
</reference>